<protein>
    <submittedName>
        <fullName evidence="1">Uncharacterized protein</fullName>
    </submittedName>
</protein>
<organism evidence="1 2">
    <name type="scientific">Alishewanella jeotgali KCTC 22429</name>
    <dbReference type="NCBI Taxonomy" id="1129374"/>
    <lineage>
        <taxon>Bacteria</taxon>
        <taxon>Pseudomonadati</taxon>
        <taxon>Pseudomonadota</taxon>
        <taxon>Gammaproteobacteria</taxon>
        <taxon>Alteromonadales</taxon>
        <taxon>Alteromonadaceae</taxon>
        <taxon>Alishewanella</taxon>
    </lineage>
</organism>
<evidence type="ECO:0000313" key="1">
    <source>
        <dbReference type="EMBL" id="EHR42430.1"/>
    </source>
</evidence>
<dbReference type="AlphaFoldDB" id="H3ZBW6"/>
<accession>H3ZBW6</accession>
<gene>
    <name evidence="1" type="ORF">AJE_04116</name>
</gene>
<proteinExistence type="predicted"/>
<reference evidence="1 2" key="1">
    <citation type="journal article" date="2012" name="J. Bacteriol.">
        <title>Genome Sequence of Extracellular-Protease-Producing Alishewanella jeotgali Isolated from Traditional Korean Fermented Seafood.</title>
        <authorList>
            <person name="Jung J."/>
            <person name="Chun J."/>
            <person name="Park W."/>
        </authorList>
    </citation>
    <scope>NUCLEOTIDE SEQUENCE [LARGE SCALE GENOMIC DNA]</scope>
    <source>
        <strain evidence="1 2">KCTC 22429</strain>
    </source>
</reference>
<dbReference type="PATRIC" id="fig|1129374.4.peg.832"/>
<dbReference type="STRING" id="1129374.AJE_04116"/>
<comment type="caution">
    <text evidence="1">The sequence shown here is derived from an EMBL/GenBank/DDBJ whole genome shotgun (WGS) entry which is preliminary data.</text>
</comment>
<dbReference type="Proteomes" id="UP000012046">
    <property type="component" value="Unassembled WGS sequence"/>
</dbReference>
<name>H3ZBW6_9ALTE</name>
<evidence type="ECO:0000313" key="2">
    <source>
        <dbReference type="Proteomes" id="UP000012046"/>
    </source>
</evidence>
<dbReference type="RefSeq" id="WP_008949817.1">
    <property type="nucleotide sequence ID" value="NZ_AHTH01000005.1"/>
</dbReference>
<keyword evidence="2" id="KW-1185">Reference proteome</keyword>
<sequence>MTNLNSTQLLLLQQLGIKPLQPKQGFFAMPEKALPSAGESLSGQLVADLETCLTLTSLQGYRIAAQQNAFSVQQQQLLLDPQFQFTPQQKRALWALLGDYIND</sequence>
<dbReference type="EMBL" id="AHTH01000005">
    <property type="protein sequence ID" value="EHR42430.1"/>
    <property type="molecule type" value="Genomic_DNA"/>
</dbReference>